<keyword evidence="1" id="KW-1133">Transmembrane helix</keyword>
<evidence type="ECO:0000313" key="2">
    <source>
        <dbReference type="EMBL" id="MFD1294007.1"/>
    </source>
</evidence>
<dbReference type="RefSeq" id="WP_386809202.1">
    <property type="nucleotide sequence ID" value="NZ_JBHTMV010000004.1"/>
</dbReference>
<feature type="transmembrane region" description="Helical" evidence="1">
    <location>
        <begin position="34"/>
        <end position="62"/>
    </location>
</feature>
<proteinExistence type="predicted"/>
<accession>A0ABW3WR62</accession>
<evidence type="ECO:0000256" key="1">
    <source>
        <dbReference type="SAM" id="Phobius"/>
    </source>
</evidence>
<dbReference type="Proteomes" id="UP001597241">
    <property type="component" value="Unassembled WGS sequence"/>
</dbReference>
<name>A0ABW3WR62_9FLAO</name>
<dbReference type="EMBL" id="JBHTMV010000004">
    <property type="protein sequence ID" value="MFD1294007.1"/>
    <property type="molecule type" value="Genomic_DNA"/>
</dbReference>
<reference evidence="3" key="1">
    <citation type="journal article" date="2019" name="Int. J. Syst. Evol. Microbiol.">
        <title>The Global Catalogue of Microorganisms (GCM) 10K type strain sequencing project: providing services to taxonomists for standard genome sequencing and annotation.</title>
        <authorList>
            <consortium name="The Broad Institute Genomics Platform"/>
            <consortium name="The Broad Institute Genome Sequencing Center for Infectious Disease"/>
            <person name="Wu L."/>
            <person name="Ma J."/>
        </authorList>
    </citation>
    <scope>NUCLEOTIDE SEQUENCE [LARGE SCALE GENOMIC DNA]</scope>
    <source>
        <strain evidence="3">CCUG 62221</strain>
    </source>
</reference>
<keyword evidence="1" id="KW-0472">Membrane</keyword>
<feature type="transmembrane region" description="Helical" evidence="1">
    <location>
        <begin position="74"/>
        <end position="93"/>
    </location>
</feature>
<evidence type="ECO:0008006" key="4">
    <source>
        <dbReference type="Google" id="ProtNLM"/>
    </source>
</evidence>
<sequence length="187" mass="21278">MKNLKNNIADISKNGESLIQNYLKLFGMRQSERLATFLGGISSVFLISVLLLIIIVFGSIVLADFLNSLFESKYMGFLLISILYLITVGILLLKMKATGKPLFTNLFMKFVLPLLNIDINQEPTVKGVEIERIQIEEKIENDKEFINVHTQLIKYAIFEDLFGVLTGFFQTKSDTEKQTNDKKESND</sequence>
<keyword evidence="3" id="KW-1185">Reference proteome</keyword>
<protein>
    <recommendedName>
        <fullName evidence="4">Holin-X, holin superfamily III</fullName>
    </recommendedName>
</protein>
<keyword evidence="1" id="KW-0812">Transmembrane</keyword>
<gene>
    <name evidence="2" type="ORF">ACFQ5N_09190</name>
</gene>
<comment type="caution">
    <text evidence="2">The sequence shown here is derived from an EMBL/GenBank/DDBJ whole genome shotgun (WGS) entry which is preliminary data.</text>
</comment>
<organism evidence="2 3">
    <name type="scientific">Lutibacter holmesii</name>
    <dbReference type="NCBI Taxonomy" id="1137985"/>
    <lineage>
        <taxon>Bacteria</taxon>
        <taxon>Pseudomonadati</taxon>
        <taxon>Bacteroidota</taxon>
        <taxon>Flavobacteriia</taxon>
        <taxon>Flavobacteriales</taxon>
        <taxon>Flavobacteriaceae</taxon>
        <taxon>Lutibacter</taxon>
    </lineage>
</organism>
<evidence type="ECO:0000313" key="3">
    <source>
        <dbReference type="Proteomes" id="UP001597241"/>
    </source>
</evidence>